<evidence type="ECO:0000256" key="1">
    <source>
        <dbReference type="ARBA" id="ARBA00006484"/>
    </source>
</evidence>
<evidence type="ECO:0000256" key="3">
    <source>
        <dbReference type="ARBA" id="ARBA00066641"/>
    </source>
</evidence>
<reference evidence="5 6" key="1">
    <citation type="submission" date="2017-10" db="EMBL/GenBank/DDBJ databases">
        <title>Genome sequence of Caulobacter mirabilis FWC38.</title>
        <authorList>
            <person name="Fiebig A."/>
            <person name="Crosson S."/>
        </authorList>
    </citation>
    <scope>NUCLEOTIDE SEQUENCE [LARGE SCALE GENOMIC DNA]</scope>
    <source>
        <strain evidence="5 6">FWC 38</strain>
    </source>
</reference>
<dbReference type="FunFam" id="3.40.50.720:FF:000084">
    <property type="entry name" value="Short-chain dehydrogenase reductase"/>
    <property type="match status" value="1"/>
</dbReference>
<protein>
    <recommendedName>
        <fullName evidence="4">D-xylose 1-dehydrogenase</fullName>
        <ecNumber evidence="3">1.1.1.175</ecNumber>
    </recommendedName>
</protein>
<organism evidence="5 6">
    <name type="scientific">Caulobacter mirabilis</name>
    <dbReference type="NCBI Taxonomy" id="69666"/>
    <lineage>
        <taxon>Bacteria</taxon>
        <taxon>Pseudomonadati</taxon>
        <taxon>Pseudomonadota</taxon>
        <taxon>Alphaproteobacteria</taxon>
        <taxon>Caulobacterales</taxon>
        <taxon>Caulobacteraceae</taxon>
        <taxon>Caulobacter</taxon>
    </lineage>
</organism>
<dbReference type="NCBIfam" id="NF005559">
    <property type="entry name" value="PRK07231.1"/>
    <property type="match status" value="1"/>
</dbReference>
<dbReference type="InterPro" id="IPR036291">
    <property type="entry name" value="NAD(P)-bd_dom_sf"/>
</dbReference>
<dbReference type="Pfam" id="PF13561">
    <property type="entry name" value="adh_short_C2"/>
    <property type="match status" value="1"/>
</dbReference>
<dbReference type="EMBL" id="CP024201">
    <property type="protein sequence ID" value="ATQ44399.1"/>
    <property type="molecule type" value="Genomic_DNA"/>
</dbReference>
<dbReference type="KEGG" id="cmb:CSW64_19420"/>
<dbReference type="SUPFAM" id="SSF51735">
    <property type="entry name" value="NAD(P)-binding Rossmann-fold domains"/>
    <property type="match status" value="1"/>
</dbReference>
<dbReference type="PANTHER" id="PTHR42760">
    <property type="entry name" value="SHORT-CHAIN DEHYDROGENASES/REDUCTASES FAMILY MEMBER"/>
    <property type="match status" value="1"/>
</dbReference>
<dbReference type="PANTHER" id="PTHR42760:SF133">
    <property type="entry name" value="3-OXOACYL-[ACYL-CARRIER-PROTEIN] REDUCTASE"/>
    <property type="match status" value="1"/>
</dbReference>
<dbReference type="EC" id="1.1.1.175" evidence="3"/>
<evidence type="ECO:0000313" key="5">
    <source>
        <dbReference type="EMBL" id="ATQ44399.1"/>
    </source>
</evidence>
<dbReference type="PRINTS" id="PR00081">
    <property type="entry name" value="GDHRDH"/>
</dbReference>
<comment type="similarity">
    <text evidence="1">Belongs to the short-chain dehydrogenases/reductases (SDR) family.</text>
</comment>
<dbReference type="AlphaFoldDB" id="A0A2D2B2B2"/>
<gene>
    <name evidence="5" type="ORF">CSW64_19420</name>
</gene>
<dbReference type="NCBIfam" id="NF005473">
    <property type="entry name" value="PRK07069.1"/>
    <property type="match status" value="1"/>
</dbReference>
<keyword evidence="2" id="KW-0560">Oxidoreductase</keyword>
<dbReference type="GO" id="GO:0047838">
    <property type="term" value="F:D-xylose 1-dehydrogenase (NAD+) activity"/>
    <property type="evidence" value="ECO:0007669"/>
    <property type="project" value="UniProtKB-EC"/>
</dbReference>
<dbReference type="InterPro" id="IPR002347">
    <property type="entry name" value="SDR_fam"/>
</dbReference>
<evidence type="ECO:0000313" key="6">
    <source>
        <dbReference type="Proteomes" id="UP000228945"/>
    </source>
</evidence>
<accession>A0A2D2B2B2</accession>
<proteinExistence type="inferred from homology"/>
<dbReference type="RefSeq" id="WP_099623647.1">
    <property type="nucleotide sequence ID" value="NZ_CP024201.1"/>
</dbReference>
<dbReference type="Gene3D" id="3.40.50.720">
    <property type="entry name" value="NAD(P)-binding Rossmann-like Domain"/>
    <property type="match status" value="1"/>
</dbReference>
<dbReference type="Proteomes" id="UP000228945">
    <property type="component" value="Chromosome"/>
</dbReference>
<dbReference type="InterPro" id="IPR020904">
    <property type="entry name" value="Sc_DH/Rdtase_CS"/>
</dbReference>
<keyword evidence="6" id="KW-1185">Reference proteome</keyword>
<evidence type="ECO:0000256" key="2">
    <source>
        <dbReference type="ARBA" id="ARBA00023002"/>
    </source>
</evidence>
<name>A0A2D2B2B2_9CAUL</name>
<dbReference type="PRINTS" id="PR00080">
    <property type="entry name" value="SDRFAMILY"/>
</dbReference>
<dbReference type="PROSITE" id="PS00061">
    <property type="entry name" value="ADH_SHORT"/>
    <property type="match status" value="1"/>
</dbReference>
<dbReference type="OrthoDB" id="5457012at2"/>
<sequence length="261" mass="27636">MTKRTGRVAGKKAFITGAAQGLGAAMARRLAEEGALVSLADLNHDGVKTVAAEINQAHGEGTAFAFPLDVTREDQWIFALEEADAAMGGLSVLVNNAGISKGGHLEQCSLEDFREVMAVNVDSVFLGAKHALKYMRAHQPGSIVNISSIAGLIANHNGPAYNASKAGVWLLSKNIALYCAKQKLDIRSNSIHPTFIDTPILDPIRQAFGKEEGEAKLGRQIPLGHIGETLDIANAVLYLASDESKFMTGAELKLDGGISAM</sequence>
<evidence type="ECO:0000256" key="4">
    <source>
        <dbReference type="ARBA" id="ARBA00069939"/>
    </source>
</evidence>